<dbReference type="Pfam" id="PF01844">
    <property type="entry name" value="HNH"/>
    <property type="match status" value="1"/>
</dbReference>
<keyword evidence="2" id="KW-0378">Hydrolase</keyword>
<protein>
    <submittedName>
        <fullName evidence="2">HNH endonuclease</fullName>
    </submittedName>
</protein>
<sequence>MINLTKGLKPLILQNHANQWTNEALIFFNAGNRIPDAIINKYNHPNVKKALIEETNGKCAYCESFILDVDYGDIEHIIPKRKNPLTAFEWDNLTLSCSVCNNNKGDYFEQPTLLLNPYVDNINKHLKVFATLVMHVNGSTKGEFTHKLLKLNRAPLPEKRREAIDSFQNLIDKYYRENHLLLKDILKDEILSMIQPEKEHSLTLKCYAIAQELDFIF</sequence>
<dbReference type="OrthoDB" id="5918473at2"/>
<reference evidence="2 3" key="1">
    <citation type="submission" date="2017-06" db="EMBL/GenBank/DDBJ databases">
        <title>Hymenobacter amundsenii sp. nov. isolated from regoliths in Antarctica.</title>
        <authorList>
            <person name="Sedlacek I."/>
            <person name="Kralova S."/>
            <person name="Pantucek R."/>
            <person name="Svec P."/>
            <person name="Holochova P."/>
            <person name="Stankova E."/>
            <person name="Vrbovska V."/>
            <person name="Busse H.-J."/>
        </authorList>
    </citation>
    <scope>NUCLEOTIDE SEQUENCE [LARGE SCALE GENOMIC DNA]</scope>
    <source>
        <strain evidence="2 3">CCM 8682</strain>
    </source>
</reference>
<keyword evidence="2" id="KW-0540">Nuclease</keyword>
<gene>
    <name evidence="2" type="ORF">CDA63_13010</name>
</gene>
<proteinExistence type="predicted"/>
<dbReference type="InterPro" id="IPR003615">
    <property type="entry name" value="HNH_nuc"/>
</dbReference>
<dbReference type="Proteomes" id="UP000197277">
    <property type="component" value="Unassembled WGS sequence"/>
</dbReference>
<feature type="domain" description="HNH nuclease" evidence="1">
    <location>
        <begin position="46"/>
        <end position="102"/>
    </location>
</feature>
<comment type="caution">
    <text evidence="2">The sequence shown here is derived from an EMBL/GenBank/DDBJ whole genome shotgun (WGS) entry which is preliminary data.</text>
</comment>
<name>A0A246FJG1_9BACT</name>
<accession>A0A246FJG1</accession>
<dbReference type="Gene3D" id="1.10.30.50">
    <property type="match status" value="1"/>
</dbReference>
<dbReference type="GO" id="GO:0004519">
    <property type="term" value="F:endonuclease activity"/>
    <property type="evidence" value="ECO:0007669"/>
    <property type="project" value="UniProtKB-KW"/>
</dbReference>
<dbReference type="RefSeq" id="WP_088464894.1">
    <property type="nucleotide sequence ID" value="NZ_NIRR01000021.1"/>
</dbReference>
<evidence type="ECO:0000313" key="3">
    <source>
        <dbReference type="Proteomes" id="UP000197277"/>
    </source>
</evidence>
<dbReference type="CDD" id="cd00085">
    <property type="entry name" value="HNHc"/>
    <property type="match status" value="1"/>
</dbReference>
<dbReference type="AlphaFoldDB" id="A0A246FJG1"/>
<evidence type="ECO:0000313" key="2">
    <source>
        <dbReference type="EMBL" id="OWP62688.1"/>
    </source>
</evidence>
<keyword evidence="2" id="KW-0255">Endonuclease</keyword>
<dbReference type="SMART" id="SM00507">
    <property type="entry name" value="HNHc"/>
    <property type="match status" value="1"/>
</dbReference>
<dbReference type="InterPro" id="IPR002711">
    <property type="entry name" value="HNH"/>
</dbReference>
<organism evidence="2 3">
    <name type="scientific">Hymenobacter amundsenii</name>
    <dbReference type="NCBI Taxonomy" id="2006685"/>
    <lineage>
        <taxon>Bacteria</taxon>
        <taxon>Pseudomonadati</taxon>
        <taxon>Bacteroidota</taxon>
        <taxon>Cytophagia</taxon>
        <taxon>Cytophagales</taxon>
        <taxon>Hymenobacteraceae</taxon>
        <taxon>Hymenobacter</taxon>
    </lineage>
</organism>
<dbReference type="EMBL" id="NIRR01000021">
    <property type="protein sequence ID" value="OWP62688.1"/>
    <property type="molecule type" value="Genomic_DNA"/>
</dbReference>
<dbReference type="GO" id="GO:0008270">
    <property type="term" value="F:zinc ion binding"/>
    <property type="evidence" value="ECO:0007669"/>
    <property type="project" value="InterPro"/>
</dbReference>
<dbReference type="GO" id="GO:0003676">
    <property type="term" value="F:nucleic acid binding"/>
    <property type="evidence" value="ECO:0007669"/>
    <property type="project" value="InterPro"/>
</dbReference>
<keyword evidence="3" id="KW-1185">Reference proteome</keyword>
<evidence type="ECO:0000259" key="1">
    <source>
        <dbReference type="SMART" id="SM00507"/>
    </source>
</evidence>